<dbReference type="Pfam" id="PF09496">
    <property type="entry name" value="CENP-O"/>
    <property type="match status" value="1"/>
</dbReference>
<evidence type="ECO:0000313" key="9">
    <source>
        <dbReference type="Proteomes" id="UP000521322"/>
    </source>
</evidence>
<feature type="non-terminal residue" evidence="8">
    <location>
        <position position="85"/>
    </location>
</feature>
<evidence type="ECO:0000256" key="2">
    <source>
        <dbReference type="ARBA" id="ARBA00004584"/>
    </source>
</evidence>
<reference evidence="8 9" key="1">
    <citation type="submission" date="2019-09" db="EMBL/GenBank/DDBJ databases">
        <title>Bird 10,000 Genomes (B10K) Project - Family phase.</title>
        <authorList>
            <person name="Zhang G."/>
        </authorList>
    </citation>
    <scope>NUCLEOTIDE SEQUENCE [LARGE SCALE GENOMIC DNA]</scope>
    <source>
        <strain evidence="8">B10K-DU-029-49</strain>
        <tissue evidence="8">Liver</tissue>
    </source>
</reference>
<evidence type="ECO:0000256" key="6">
    <source>
        <dbReference type="ARBA" id="ARBA00023242"/>
    </source>
</evidence>
<keyword evidence="5" id="KW-0158">Chromosome</keyword>
<dbReference type="GO" id="GO:0031511">
    <property type="term" value="C:Mis6-Sim4 complex"/>
    <property type="evidence" value="ECO:0007669"/>
    <property type="project" value="TreeGrafter"/>
</dbReference>
<keyword evidence="6" id="KW-0539">Nucleus</keyword>
<sequence length="85" mass="9910">EFRLSRHSVPAFIPLEPLSRKFLPSDPRSFLDLLSRHLNAFVGRRRQLEQLQEQFSAWIRGNPQRNSLCNLLSFQYGVPGENSRS</sequence>
<comment type="subcellular location">
    <subcellularLocation>
        <location evidence="2">Chromosome</location>
        <location evidence="2">Centromere</location>
    </subcellularLocation>
    <subcellularLocation>
        <location evidence="1">Nucleus</location>
    </subcellularLocation>
</comment>
<evidence type="ECO:0000256" key="5">
    <source>
        <dbReference type="ARBA" id="ARBA00022454"/>
    </source>
</evidence>
<accession>A0A7K6HWW6</accession>
<proteinExistence type="inferred from homology"/>
<comment type="caution">
    <text evidence="8">The sequence shown here is derived from an EMBL/GenBank/DDBJ whole genome shotgun (WGS) entry which is preliminary data.</text>
</comment>
<keyword evidence="9" id="KW-1185">Reference proteome</keyword>
<gene>
    <name evidence="8" type="primary">Cenpo</name>
    <name evidence="8" type="ORF">DASBRO_R15970</name>
</gene>
<evidence type="ECO:0000313" key="8">
    <source>
        <dbReference type="EMBL" id="NWV80220.1"/>
    </source>
</evidence>
<comment type="similarity">
    <text evidence="3">Belongs to the CENP-O/MCM21 family.</text>
</comment>
<keyword evidence="7" id="KW-0137">Centromere</keyword>
<dbReference type="GO" id="GO:0005634">
    <property type="term" value="C:nucleus"/>
    <property type="evidence" value="ECO:0007669"/>
    <property type="project" value="UniProtKB-SubCell"/>
</dbReference>
<feature type="non-terminal residue" evidence="8">
    <location>
        <position position="1"/>
    </location>
</feature>
<evidence type="ECO:0000256" key="4">
    <source>
        <dbReference type="ARBA" id="ARBA00016395"/>
    </source>
</evidence>
<organism evidence="8 9">
    <name type="scientific">Dasyornis broadbenti</name>
    <name type="common">rufous bristle-bird</name>
    <dbReference type="NCBI Taxonomy" id="243059"/>
    <lineage>
        <taxon>Eukaryota</taxon>
        <taxon>Metazoa</taxon>
        <taxon>Chordata</taxon>
        <taxon>Craniata</taxon>
        <taxon>Vertebrata</taxon>
        <taxon>Euteleostomi</taxon>
        <taxon>Archelosauria</taxon>
        <taxon>Archosauria</taxon>
        <taxon>Dinosauria</taxon>
        <taxon>Saurischia</taxon>
        <taxon>Theropoda</taxon>
        <taxon>Coelurosauria</taxon>
        <taxon>Aves</taxon>
        <taxon>Neognathae</taxon>
        <taxon>Neoaves</taxon>
        <taxon>Telluraves</taxon>
        <taxon>Australaves</taxon>
        <taxon>Passeriformes</taxon>
        <taxon>Meliphagoidea</taxon>
        <taxon>Dasyornithidae</taxon>
        <taxon>Dasyornis</taxon>
    </lineage>
</organism>
<dbReference type="InterPro" id="IPR018464">
    <property type="entry name" value="CENP-O"/>
</dbReference>
<dbReference type="EMBL" id="VZRN01003691">
    <property type="protein sequence ID" value="NWV80220.1"/>
    <property type="molecule type" value="Genomic_DNA"/>
</dbReference>
<evidence type="ECO:0000256" key="1">
    <source>
        <dbReference type="ARBA" id="ARBA00004123"/>
    </source>
</evidence>
<dbReference type="PANTHER" id="PTHR14582:SF1">
    <property type="entry name" value="CENTROMERE PROTEIN O"/>
    <property type="match status" value="1"/>
</dbReference>
<protein>
    <recommendedName>
        <fullName evidence="4">Centromere protein O</fullName>
    </recommendedName>
</protein>
<evidence type="ECO:0000256" key="7">
    <source>
        <dbReference type="ARBA" id="ARBA00023328"/>
    </source>
</evidence>
<name>A0A7K6HWW6_9PASS</name>
<evidence type="ECO:0000256" key="3">
    <source>
        <dbReference type="ARBA" id="ARBA00007321"/>
    </source>
</evidence>
<dbReference type="PANTHER" id="PTHR14582">
    <property type="entry name" value="INNER KINETOCHORE SUBUNIT MAL2"/>
    <property type="match status" value="1"/>
</dbReference>
<dbReference type="AlphaFoldDB" id="A0A7K6HWW6"/>
<dbReference type="Proteomes" id="UP000521322">
    <property type="component" value="Unassembled WGS sequence"/>
</dbReference>